<evidence type="ECO:0000313" key="1">
    <source>
        <dbReference type="EMBL" id="ODM04760.1"/>
    </source>
</evidence>
<dbReference type="RefSeq" id="WP_069159240.1">
    <property type="nucleotide sequence ID" value="NZ_JBKXXQ010000016.1"/>
</dbReference>
<organism evidence="1 2">
    <name type="scientific">Eisenbergiella tayi</name>
    <dbReference type="NCBI Taxonomy" id="1432052"/>
    <lineage>
        <taxon>Bacteria</taxon>
        <taxon>Bacillati</taxon>
        <taxon>Bacillota</taxon>
        <taxon>Clostridia</taxon>
        <taxon>Lachnospirales</taxon>
        <taxon>Lachnospiraceae</taxon>
        <taxon>Eisenbergiella</taxon>
    </lineage>
</organism>
<gene>
    <name evidence="1" type="ORF">BEH84_05823</name>
</gene>
<dbReference type="Proteomes" id="UP000095003">
    <property type="component" value="Unassembled WGS sequence"/>
</dbReference>
<proteinExistence type="predicted"/>
<dbReference type="AlphaFoldDB" id="A0A1E3A7M4"/>
<evidence type="ECO:0000313" key="2">
    <source>
        <dbReference type="Proteomes" id="UP000095003"/>
    </source>
</evidence>
<reference evidence="1 2" key="1">
    <citation type="submission" date="2016-07" db="EMBL/GenBank/DDBJ databases">
        <title>Characterization of isolates of Eisenbergiella tayi derived from blood cultures, using whole genome sequencing.</title>
        <authorList>
            <person name="Burdz T."/>
            <person name="Wiebe D."/>
            <person name="Huynh C."/>
            <person name="Bernard K."/>
        </authorList>
    </citation>
    <scope>NUCLEOTIDE SEQUENCE [LARGE SCALE GENOMIC DNA]</scope>
    <source>
        <strain evidence="1 2">NML 120489</strain>
    </source>
</reference>
<sequence>MNNAIMRAQSYAVDIEHVMRKVFKCERFGFSGIVNSDFIRKNPLAAILATCGYMYALVDEQGKNQIEAFINDTEFYWEMSLDDLLSFESSCKTVGIATIEIEYDNGEEALIDNIKKFETICTLITK</sequence>
<dbReference type="EMBL" id="MCGI01000007">
    <property type="protein sequence ID" value="ODM04760.1"/>
    <property type="molecule type" value="Genomic_DNA"/>
</dbReference>
<name>A0A1E3A7M4_9FIRM</name>
<comment type="caution">
    <text evidence="1">The sequence shown here is derived from an EMBL/GenBank/DDBJ whole genome shotgun (WGS) entry which is preliminary data.</text>
</comment>
<protein>
    <submittedName>
        <fullName evidence="1">Uncharacterized protein</fullName>
    </submittedName>
</protein>
<accession>A0A1E3A7M4</accession>